<comment type="caution">
    <text evidence="1">The sequence shown here is derived from an EMBL/GenBank/DDBJ whole genome shotgun (WGS) entry which is preliminary data.</text>
</comment>
<evidence type="ECO:0000313" key="2">
    <source>
        <dbReference type="Proteomes" id="UP000019666"/>
    </source>
</evidence>
<proteinExistence type="predicted"/>
<reference evidence="1 2" key="1">
    <citation type="submission" date="2013-02" db="EMBL/GenBank/DDBJ databases">
        <authorList>
            <person name="Fiebig A."/>
            <person name="Goeker M."/>
            <person name="Klenk H.-P.P."/>
        </authorList>
    </citation>
    <scope>NUCLEOTIDE SEQUENCE [LARGE SCALE GENOMIC DNA]</scope>
    <source>
        <strain evidence="1 2">DSM 19309</strain>
    </source>
</reference>
<accession>A0A017HQL6</accession>
<organism evidence="1 2">
    <name type="scientific">Rubellimicrobium mesophilum DSM 19309</name>
    <dbReference type="NCBI Taxonomy" id="442562"/>
    <lineage>
        <taxon>Bacteria</taxon>
        <taxon>Pseudomonadati</taxon>
        <taxon>Pseudomonadota</taxon>
        <taxon>Alphaproteobacteria</taxon>
        <taxon>Rhodobacterales</taxon>
        <taxon>Roseobacteraceae</taxon>
        <taxon>Rubellimicrobium</taxon>
    </lineage>
</organism>
<dbReference type="HOGENOM" id="CLU_3239129_0_0_5"/>
<dbReference type="STRING" id="442562.Rumeso_01629"/>
<evidence type="ECO:0000313" key="1">
    <source>
        <dbReference type="EMBL" id="EYD76671.1"/>
    </source>
</evidence>
<dbReference type="AlphaFoldDB" id="A0A017HQL6"/>
<gene>
    <name evidence="1" type="ORF">Rumeso_01629</name>
</gene>
<keyword evidence="2" id="KW-1185">Reference proteome</keyword>
<name>A0A017HQL6_9RHOB</name>
<sequence length="43" mass="4942">MKRHFLPLPLRAATRADGTELPATAVRTHVRHEFLPSRSRNFS</sequence>
<dbReference type="EMBL" id="AOSK01000041">
    <property type="protein sequence ID" value="EYD76671.1"/>
    <property type="molecule type" value="Genomic_DNA"/>
</dbReference>
<protein>
    <submittedName>
        <fullName evidence="1">Uncharacterized protein</fullName>
    </submittedName>
</protein>
<dbReference type="Proteomes" id="UP000019666">
    <property type="component" value="Unassembled WGS sequence"/>
</dbReference>